<dbReference type="EMBL" id="QRPE01000001">
    <property type="protein sequence ID" value="RHL96767.1"/>
    <property type="molecule type" value="Genomic_DNA"/>
</dbReference>
<gene>
    <name evidence="4" type="ORF">DWZ95_01825</name>
</gene>
<sequence>MMKDDELWLKKIKERLDDYSEPLPDAGWERLEKALPTSAPMSVVGTKKKILFRRWAMTAAAVALVAVSSVSLWLLQSPVVDDVRRAAEPALAAIPDALPAPAEPDVQGEEPEFVIRRVIEQESSRQALVAQHLETEKNISEMGAQIQEKDTEVLTEKANGDDVVPSNSSSTSKGKEREVYRPSSRDKLHLPTEKKSSTKNKGWAIGMSVGNTGALAMNTMGNDMQADPSSGPMFSDKLDLPDVSNGILNIPDGQELVFEGGVPYLRKNLRQVKDIKHKQPLSFGVSVRKALPKNFSVETGVTYTMLSSEITYENSSEKTDQKLHYIGIPVRANWSFVNDKRFTVYVSAGGAIEKCVYGKVGSEKETVKPVQLSVMGAVGAQYNISNRVGIYVEPGVSYFFDDGSPIETIRKENPTNFTLQAGIRLTY</sequence>
<dbReference type="InterPro" id="IPR025665">
    <property type="entry name" value="Beta-barrel_OMP_2"/>
</dbReference>
<organism evidence="4 5">
    <name type="scientific">Bacteroides intestinalis</name>
    <dbReference type="NCBI Taxonomy" id="329854"/>
    <lineage>
        <taxon>Bacteria</taxon>
        <taxon>Pseudomonadati</taxon>
        <taxon>Bacteroidota</taxon>
        <taxon>Bacteroidia</taxon>
        <taxon>Bacteroidales</taxon>
        <taxon>Bacteroidaceae</taxon>
        <taxon>Bacteroides</taxon>
    </lineage>
</organism>
<dbReference type="InterPro" id="IPR011250">
    <property type="entry name" value="OMP/PagP_B-barrel"/>
</dbReference>
<evidence type="ECO:0000259" key="3">
    <source>
        <dbReference type="Pfam" id="PF13568"/>
    </source>
</evidence>
<feature type="domain" description="Outer membrane protein beta-barrel" evidence="3">
    <location>
        <begin position="257"/>
        <end position="351"/>
    </location>
</feature>
<dbReference type="RefSeq" id="WP_007665345.1">
    <property type="nucleotide sequence ID" value="NZ_JAJCKC010000041.1"/>
</dbReference>
<keyword evidence="2" id="KW-0472">Membrane</keyword>
<name>A0A415NGG8_9BACE</name>
<evidence type="ECO:0000256" key="2">
    <source>
        <dbReference type="SAM" id="Phobius"/>
    </source>
</evidence>
<keyword evidence="2" id="KW-1133">Transmembrane helix</keyword>
<dbReference type="Proteomes" id="UP000285013">
    <property type="component" value="Unassembled WGS sequence"/>
</dbReference>
<dbReference type="SUPFAM" id="SSF56925">
    <property type="entry name" value="OMPA-like"/>
    <property type="match status" value="1"/>
</dbReference>
<dbReference type="AlphaFoldDB" id="A0A415NGG8"/>
<evidence type="ECO:0000256" key="1">
    <source>
        <dbReference type="SAM" id="MobiDB-lite"/>
    </source>
</evidence>
<keyword evidence="2" id="KW-0812">Transmembrane</keyword>
<comment type="caution">
    <text evidence="4">The sequence shown here is derived from an EMBL/GenBank/DDBJ whole genome shotgun (WGS) entry which is preliminary data.</text>
</comment>
<reference evidence="4 5" key="1">
    <citation type="submission" date="2018-08" db="EMBL/GenBank/DDBJ databases">
        <title>A genome reference for cultivated species of the human gut microbiota.</title>
        <authorList>
            <person name="Zou Y."/>
            <person name="Xue W."/>
            <person name="Luo G."/>
        </authorList>
    </citation>
    <scope>NUCLEOTIDE SEQUENCE [LARGE SCALE GENOMIC DNA]</scope>
    <source>
        <strain evidence="4 5">AF36-16BH</strain>
    </source>
</reference>
<evidence type="ECO:0000313" key="4">
    <source>
        <dbReference type="EMBL" id="RHL96767.1"/>
    </source>
</evidence>
<feature type="region of interest" description="Disordered" evidence="1">
    <location>
        <begin position="156"/>
        <end position="204"/>
    </location>
</feature>
<dbReference type="Pfam" id="PF13568">
    <property type="entry name" value="OMP_b-brl_2"/>
    <property type="match status" value="1"/>
</dbReference>
<protein>
    <submittedName>
        <fullName evidence="4">PorT family protein</fullName>
    </submittedName>
</protein>
<proteinExistence type="predicted"/>
<feature type="compositionally biased region" description="Basic and acidic residues" evidence="1">
    <location>
        <begin position="173"/>
        <end position="196"/>
    </location>
</feature>
<dbReference type="GeneID" id="26160955"/>
<accession>A0A415NGG8</accession>
<dbReference type="Gene3D" id="2.40.160.20">
    <property type="match status" value="1"/>
</dbReference>
<evidence type="ECO:0000313" key="5">
    <source>
        <dbReference type="Proteomes" id="UP000285013"/>
    </source>
</evidence>
<feature type="transmembrane region" description="Helical" evidence="2">
    <location>
        <begin position="55"/>
        <end position="75"/>
    </location>
</feature>